<evidence type="ECO:0000313" key="16">
    <source>
        <dbReference type="Proteomes" id="UP000823674"/>
    </source>
</evidence>
<keyword evidence="16" id="KW-1185">Reference proteome</keyword>
<keyword evidence="12" id="KW-1133">Transmembrane helix</keyword>
<evidence type="ECO:0000313" key="15">
    <source>
        <dbReference type="EMBL" id="KAG5414990.1"/>
    </source>
</evidence>
<comment type="catalytic activity">
    <reaction evidence="10">
        <text>an acyl-CoA + a 1,2-diacyl-sn-glycerol = a triacyl-sn-glycerol + CoA</text>
        <dbReference type="Rhea" id="RHEA:10868"/>
        <dbReference type="ChEBI" id="CHEBI:17815"/>
        <dbReference type="ChEBI" id="CHEBI:57287"/>
        <dbReference type="ChEBI" id="CHEBI:58342"/>
        <dbReference type="ChEBI" id="CHEBI:64615"/>
        <dbReference type="EC" id="2.3.1.20"/>
    </reaction>
</comment>
<evidence type="ECO:0008006" key="17">
    <source>
        <dbReference type="Google" id="ProtNLM"/>
    </source>
</evidence>
<evidence type="ECO:0000256" key="6">
    <source>
        <dbReference type="ARBA" id="ARBA00022824"/>
    </source>
</evidence>
<evidence type="ECO:0000256" key="4">
    <source>
        <dbReference type="ARBA" id="ARBA00005189"/>
    </source>
</evidence>
<dbReference type="EMBL" id="JADBGQ010000001">
    <property type="protein sequence ID" value="KAG5414990.1"/>
    <property type="molecule type" value="Genomic_DNA"/>
</dbReference>
<evidence type="ECO:0000256" key="1">
    <source>
        <dbReference type="ARBA" id="ARBA00004162"/>
    </source>
</evidence>
<protein>
    <recommendedName>
        <fullName evidence="17">Diacylglycerol O-acyltransferase</fullName>
    </recommendedName>
</protein>
<feature type="domain" description="O-acyltransferase WSD1-like N-terminal" evidence="13">
    <location>
        <begin position="564"/>
        <end position="726"/>
    </location>
</feature>
<dbReference type="InterPro" id="IPR009721">
    <property type="entry name" value="O-acyltransferase_WSD1_C"/>
</dbReference>
<keyword evidence="12" id="KW-0472">Membrane</keyword>
<evidence type="ECO:0000256" key="11">
    <source>
        <dbReference type="SAM" id="MobiDB-lite"/>
    </source>
</evidence>
<feature type="domain" description="O-acyltransferase WSD1-like N-terminal" evidence="13">
    <location>
        <begin position="63"/>
        <end position="289"/>
    </location>
</feature>
<proteinExistence type="inferred from homology"/>
<dbReference type="PANTHER" id="PTHR31650:SF80">
    <property type="entry name" value="WAX ESTER SYNTHASE_DIACYLGLYCEROL ACYLTRANSFERASE 6"/>
    <property type="match status" value="1"/>
</dbReference>
<comment type="similarity">
    <text evidence="8">In the N-terminal section; belongs to the long-chain O-acyltransferase family.</text>
</comment>
<comment type="pathway">
    <text evidence="4">Lipid metabolism.</text>
</comment>
<dbReference type="InterPro" id="IPR023213">
    <property type="entry name" value="CAT-like_dom_sf"/>
</dbReference>
<name>A0ABQ7NVW4_BRACM</name>
<evidence type="ECO:0000259" key="14">
    <source>
        <dbReference type="Pfam" id="PF06974"/>
    </source>
</evidence>
<feature type="region of interest" description="Disordered" evidence="11">
    <location>
        <begin position="183"/>
        <end position="202"/>
    </location>
</feature>
<dbReference type="Pfam" id="PF06974">
    <property type="entry name" value="WS_DGAT_C"/>
    <property type="match status" value="2"/>
</dbReference>
<evidence type="ECO:0000256" key="5">
    <source>
        <dbReference type="ARBA" id="ARBA00022679"/>
    </source>
</evidence>
<dbReference type="InterPro" id="IPR045034">
    <property type="entry name" value="O-acyltransferase_WSD1-like"/>
</dbReference>
<comment type="catalytic activity">
    <reaction evidence="9">
        <text>a long chain fatty alcohol + a fatty acyl-CoA = a long-chain alcohol wax ester + CoA</text>
        <dbReference type="Rhea" id="RHEA:38443"/>
        <dbReference type="ChEBI" id="CHEBI:17135"/>
        <dbReference type="ChEBI" id="CHEBI:57287"/>
        <dbReference type="ChEBI" id="CHEBI:77636"/>
        <dbReference type="ChEBI" id="CHEBI:235323"/>
        <dbReference type="EC" id="2.3.1.75"/>
    </reaction>
</comment>
<evidence type="ECO:0000256" key="10">
    <source>
        <dbReference type="ARBA" id="ARBA00048109"/>
    </source>
</evidence>
<comment type="pathway">
    <text evidence="3">Glycerolipid metabolism; triacylglycerol biosynthesis.</text>
</comment>
<dbReference type="Gene3D" id="3.30.559.10">
    <property type="entry name" value="Chloramphenicol acetyltransferase-like domain"/>
    <property type="match status" value="2"/>
</dbReference>
<feature type="domain" description="O-acyltransferase WSD1 C-terminal" evidence="14">
    <location>
        <begin position="347"/>
        <end position="491"/>
    </location>
</feature>
<evidence type="ECO:0000256" key="12">
    <source>
        <dbReference type="SAM" id="Phobius"/>
    </source>
</evidence>
<sequence>MIEHQAMEIKIPETTMRKDEEEEDEQPLSPAARVFHAPEFNCYVISVIGVKKKIEPDVIMEGLKQTLIRHPRFSSKMVSRRNENGQTQIWVRTNVVVSDHVIVPDIQTQNIENANADKFLESYVSDLTLIPLDTSKPLWELHLLDLKTSDAENVAVLKFHHSLGDGMSLMALVLACMRKTSNPDELPTLPNQNRSSSRSSRLKAGSRGDFRFLGLIMALWSAIMLVLNTMCDALEFIATAMFLKDTETPIKGDFRLSKHKRMSLVHRTVSLDDIKLIKNTMNMTVNDVVLGVTQAGLSQYLETRYGEKKKKLGEDQRNSNHMPKIIRLRSAILDLSDMMAKGSKCRWGNWIGYIVFPFSIGLRKDPLEHLRSAKRIIDRKKNSLEAALTFIVGKLMIKSFGVKMTANIINRALSNTTMSFSNLIGPIEEISFFGHPIAYMAPSVYGHPHALTMHFQSYMNKMTISLTVDPTVISDTHRLLDNWEESLKNIKAASTPISELREGFIQIPKKKNIKIKNSDESVESGNNQRREQKRVQTKVVAEDHVVIPKIDMHNIENANADAFLDSYVSDLTTIPLDTSKPLWEVHLLDLRTSDAEKVAILKIHHSVGDGMSLMSLVLACTRKTSNPDELPSLPNQKSSLSGSRSYSRLFWLVMALWSVAMLVLNTVCDALEFIATAMFLKDTETPIKGNFRLSTSKRMCCVHRTVSFDDLKLIKNAMQMTVNDVILGVSQAGLSQYLKRRYGEQEEPMPKGIRLRAALLRAANILKRALSNTTMSFSNMVGPIEEISFYGHPVTYMAPSVYGHPHALTMHFQSYMNKMTVSLTVDPTVISDPHRLCDDWEESLRSIKAAVQEKSCTH</sequence>
<evidence type="ECO:0000256" key="8">
    <source>
        <dbReference type="ARBA" id="ARBA00024360"/>
    </source>
</evidence>
<evidence type="ECO:0000256" key="7">
    <source>
        <dbReference type="ARBA" id="ARBA00023315"/>
    </source>
</evidence>
<feature type="region of interest" description="Disordered" evidence="11">
    <location>
        <begin position="1"/>
        <end position="26"/>
    </location>
</feature>
<feature type="compositionally biased region" description="Basic and acidic residues" evidence="11">
    <location>
        <begin position="1"/>
        <end position="19"/>
    </location>
</feature>
<keyword evidence="5" id="KW-0808">Transferase</keyword>
<evidence type="ECO:0000259" key="13">
    <source>
        <dbReference type="Pfam" id="PF03007"/>
    </source>
</evidence>
<organism evidence="15 16">
    <name type="scientific">Brassica rapa subsp. trilocularis</name>
    <dbReference type="NCBI Taxonomy" id="1813537"/>
    <lineage>
        <taxon>Eukaryota</taxon>
        <taxon>Viridiplantae</taxon>
        <taxon>Streptophyta</taxon>
        <taxon>Embryophyta</taxon>
        <taxon>Tracheophyta</taxon>
        <taxon>Spermatophyta</taxon>
        <taxon>Magnoliopsida</taxon>
        <taxon>eudicotyledons</taxon>
        <taxon>Gunneridae</taxon>
        <taxon>Pentapetalae</taxon>
        <taxon>rosids</taxon>
        <taxon>malvids</taxon>
        <taxon>Brassicales</taxon>
        <taxon>Brassicaceae</taxon>
        <taxon>Brassiceae</taxon>
        <taxon>Brassica</taxon>
    </lineage>
</organism>
<accession>A0ABQ7NVW4</accession>
<dbReference type="InterPro" id="IPR004255">
    <property type="entry name" value="O-acyltransferase_WSD1_N"/>
</dbReference>
<comment type="subcellular location">
    <subcellularLocation>
        <location evidence="1">Cell membrane</location>
        <topology evidence="1">Single-pass membrane protein</topology>
    </subcellularLocation>
    <subcellularLocation>
        <location evidence="2">Endoplasmic reticulum membrane</location>
    </subcellularLocation>
</comment>
<evidence type="ECO:0000256" key="2">
    <source>
        <dbReference type="ARBA" id="ARBA00004586"/>
    </source>
</evidence>
<evidence type="ECO:0000256" key="3">
    <source>
        <dbReference type="ARBA" id="ARBA00004771"/>
    </source>
</evidence>
<dbReference type="Pfam" id="PF03007">
    <property type="entry name" value="WS_DGAT_cat"/>
    <property type="match status" value="2"/>
</dbReference>
<dbReference type="PANTHER" id="PTHR31650">
    <property type="entry name" value="O-ACYLTRANSFERASE (WSD1-LIKE) FAMILY PROTEIN"/>
    <property type="match status" value="1"/>
</dbReference>
<reference evidence="15 16" key="1">
    <citation type="submission" date="2021-03" db="EMBL/GenBank/DDBJ databases">
        <authorList>
            <person name="King G.J."/>
            <person name="Bancroft I."/>
            <person name="Baten A."/>
            <person name="Bloomfield J."/>
            <person name="Borpatragohain P."/>
            <person name="He Z."/>
            <person name="Irish N."/>
            <person name="Irwin J."/>
            <person name="Liu K."/>
            <person name="Mauleon R.P."/>
            <person name="Moore J."/>
            <person name="Morris R."/>
            <person name="Ostergaard L."/>
            <person name="Wang B."/>
            <person name="Wells R."/>
        </authorList>
    </citation>
    <scope>NUCLEOTIDE SEQUENCE [LARGE SCALE GENOMIC DNA]</scope>
    <source>
        <strain evidence="15">R-o-18</strain>
        <tissue evidence="15">Leaf</tissue>
    </source>
</reference>
<feature type="domain" description="O-acyltransferase WSD1 C-terminal" evidence="14">
    <location>
        <begin position="762"/>
        <end position="848"/>
    </location>
</feature>
<evidence type="ECO:0000256" key="9">
    <source>
        <dbReference type="ARBA" id="ARBA00047604"/>
    </source>
</evidence>
<keyword evidence="7" id="KW-0012">Acyltransferase</keyword>
<dbReference type="SUPFAM" id="SSF52777">
    <property type="entry name" value="CoA-dependent acyltransferases"/>
    <property type="match status" value="2"/>
</dbReference>
<comment type="caution">
    <text evidence="15">The sequence shown here is derived from an EMBL/GenBank/DDBJ whole genome shotgun (WGS) entry which is preliminary data.</text>
</comment>
<gene>
    <name evidence="15" type="primary">A01p027750.1_BraROA</name>
    <name evidence="15" type="ORF">IGI04_002557</name>
</gene>
<keyword evidence="6" id="KW-0256">Endoplasmic reticulum</keyword>
<keyword evidence="12" id="KW-0812">Transmembrane</keyword>
<feature type="transmembrane region" description="Helical" evidence="12">
    <location>
        <begin position="210"/>
        <end position="227"/>
    </location>
</feature>
<dbReference type="Proteomes" id="UP000823674">
    <property type="component" value="Chromosome A01"/>
</dbReference>